<evidence type="ECO:0000313" key="1">
    <source>
        <dbReference type="EMBL" id="OLY80770.1"/>
    </source>
</evidence>
<comment type="caution">
    <text evidence="1">The sequence shown here is derived from an EMBL/GenBank/DDBJ whole genome shotgun (WGS) entry which is preliminary data.</text>
</comment>
<feature type="non-terminal residue" evidence="1">
    <location>
        <position position="41"/>
    </location>
</feature>
<evidence type="ECO:0000313" key="2">
    <source>
        <dbReference type="Proteomes" id="UP000187455"/>
    </source>
</evidence>
<dbReference type="STRING" id="133383.A0A1R0GV38"/>
<reference evidence="1 2" key="1">
    <citation type="journal article" date="2016" name="Mol. Biol. Evol.">
        <title>Genome-Wide Survey of Gut Fungi (Harpellales) Reveals the First Horizontally Transferred Ubiquitin Gene from a Mosquito Host.</title>
        <authorList>
            <person name="Wang Y."/>
            <person name="White M.M."/>
            <person name="Kvist S."/>
            <person name="Moncalvo J.M."/>
        </authorList>
    </citation>
    <scope>NUCLEOTIDE SEQUENCE [LARGE SCALE GENOMIC DNA]</scope>
    <source>
        <strain evidence="1 2">ALG-7-W6</strain>
    </source>
</reference>
<organism evidence="1 2">
    <name type="scientific">Smittium mucronatum</name>
    <dbReference type="NCBI Taxonomy" id="133383"/>
    <lineage>
        <taxon>Eukaryota</taxon>
        <taxon>Fungi</taxon>
        <taxon>Fungi incertae sedis</taxon>
        <taxon>Zoopagomycota</taxon>
        <taxon>Kickxellomycotina</taxon>
        <taxon>Harpellomycetes</taxon>
        <taxon>Harpellales</taxon>
        <taxon>Legeriomycetaceae</taxon>
        <taxon>Smittium</taxon>
    </lineage>
</organism>
<dbReference type="AlphaFoldDB" id="A0A1R0GV38"/>
<keyword evidence="2" id="KW-1185">Reference proteome</keyword>
<accession>A0A1R0GV38</accession>
<name>A0A1R0GV38_9FUNG</name>
<dbReference type="EMBL" id="LSSL01003146">
    <property type="protein sequence ID" value="OLY80770.1"/>
    <property type="molecule type" value="Genomic_DNA"/>
</dbReference>
<sequence>MPIDCYVNETFGMSEARVKQIQAEIDKETRLVANVGKSAAM</sequence>
<dbReference type="OrthoDB" id="3269595at2759"/>
<dbReference type="Proteomes" id="UP000187455">
    <property type="component" value="Unassembled WGS sequence"/>
</dbReference>
<gene>
    <name evidence="1" type="ORF">AYI68_g5129</name>
</gene>
<proteinExistence type="predicted"/>
<protein>
    <submittedName>
        <fullName evidence="1">Uncharacterized protein</fullName>
    </submittedName>
</protein>